<feature type="domain" description="Mannitol dehydrogenase N-terminal" evidence="3">
    <location>
        <begin position="18"/>
        <end position="261"/>
    </location>
</feature>
<dbReference type="SUPFAM" id="SSF51735">
    <property type="entry name" value="NAD(P)-binding Rossmann-fold domains"/>
    <property type="match status" value="1"/>
</dbReference>
<keyword evidence="1" id="KW-0560">Oxidoreductase</keyword>
<accession>A0A2T1A789</accession>
<dbReference type="SUPFAM" id="SSF48179">
    <property type="entry name" value="6-phosphogluconate dehydrogenase C-terminal domain-like"/>
    <property type="match status" value="1"/>
</dbReference>
<dbReference type="InterPro" id="IPR000669">
    <property type="entry name" value="Mannitol_DH"/>
</dbReference>
<dbReference type="EMBL" id="PVUF01000024">
    <property type="protein sequence ID" value="PRZ44473.1"/>
    <property type="molecule type" value="Genomic_DNA"/>
</dbReference>
<dbReference type="InterPro" id="IPR050988">
    <property type="entry name" value="Mannitol_DH/Oxidoreductase"/>
</dbReference>
<evidence type="ECO:0000259" key="3">
    <source>
        <dbReference type="Pfam" id="PF01232"/>
    </source>
</evidence>
<dbReference type="InterPro" id="IPR008927">
    <property type="entry name" value="6-PGluconate_DH-like_C_sf"/>
</dbReference>
<protein>
    <submittedName>
        <fullName evidence="5">Fructuronate reductase</fullName>
    </submittedName>
</protein>
<keyword evidence="2" id="KW-0520">NAD</keyword>
<evidence type="ECO:0000256" key="2">
    <source>
        <dbReference type="ARBA" id="ARBA00023027"/>
    </source>
</evidence>
<dbReference type="Pfam" id="PF01232">
    <property type="entry name" value="Mannitol_dh"/>
    <property type="match status" value="1"/>
</dbReference>
<organism evidence="5 6">
    <name type="scientific">Tritonibacter scottomollicae</name>
    <name type="common">Epibacterium scottomollicae</name>
    <dbReference type="NCBI Taxonomy" id="483013"/>
    <lineage>
        <taxon>Bacteria</taxon>
        <taxon>Pseudomonadati</taxon>
        <taxon>Pseudomonadota</taxon>
        <taxon>Alphaproteobacteria</taxon>
        <taxon>Rhodobacterales</taxon>
        <taxon>Paracoccaceae</taxon>
        <taxon>Tritonibacter</taxon>
    </lineage>
</organism>
<dbReference type="PANTHER" id="PTHR43362:SF1">
    <property type="entry name" value="MANNITOL DEHYDROGENASE 2-RELATED"/>
    <property type="match status" value="1"/>
</dbReference>
<dbReference type="InterPro" id="IPR036291">
    <property type="entry name" value="NAD(P)-bd_dom_sf"/>
</dbReference>
<dbReference type="InterPro" id="IPR013328">
    <property type="entry name" value="6PGD_dom2"/>
</dbReference>
<evidence type="ECO:0000313" key="6">
    <source>
        <dbReference type="Proteomes" id="UP000237718"/>
    </source>
</evidence>
<dbReference type="Pfam" id="PF08125">
    <property type="entry name" value="Mannitol_dh_C"/>
    <property type="match status" value="1"/>
</dbReference>
<evidence type="ECO:0000256" key="1">
    <source>
        <dbReference type="ARBA" id="ARBA00023002"/>
    </source>
</evidence>
<dbReference type="InterPro" id="IPR013118">
    <property type="entry name" value="Mannitol_DH_C"/>
</dbReference>
<dbReference type="RefSeq" id="WP_106165493.1">
    <property type="nucleotide sequence ID" value="NZ_PVUF01000024.1"/>
</dbReference>
<sequence length="471" mass="50510">MTSALIPCPYERTFLKPRILHIGFGAFARAHPMVFLHHGLVAEGGDWGVVAARLNSGVEALDGLDEVQGQYHVAEADSDTITLREIGVLCGTCHPARDGEDAIPALIATPDMSVILLTITEKGYCTKEGQLDLEYAAIQAELAGGAPTTAIGVLVAGLQCRRAAGLGGVTILSCDNQPDNGALTRAAVLGFAEALDRNLAEWIRSHVRFPSSMVDRIVPAMTDDSHAVVTSALGRADPNAILCEPFRQWVIEDDFANGRPPFAEGGAMLVADVQPFEEMKLRLLNGAHTTLAWLGQVLGHQTVADCMADKELRALVRHLMLAEQAATLRPLEGIDLAAYADELLKRFENTRLRHRLDQIASDSSQKMPQRLFAPIAANLEAKRDWSVSAVAVAAWIIGLRSLPPVPDPRQDDLRRAALGDDPVAGVLSLPSLVPDALRARAEFQTTISAAFDRLQGGAKSAVTTIAKELGV</sequence>
<dbReference type="Proteomes" id="UP000237718">
    <property type="component" value="Unassembled WGS sequence"/>
</dbReference>
<dbReference type="InterPro" id="IPR013131">
    <property type="entry name" value="Mannitol_DH_N"/>
</dbReference>
<dbReference type="AlphaFoldDB" id="A0A2T1A789"/>
<gene>
    <name evidence="5" type="ORF">CLV89_1244</name>
</gene>
<dbReference type="PRINTS" id="PR00084">
    <property type="entry name" value="MTLDHDRGNASE"/>
</dbReference>
<evidence type="ECO:0000313" key="5">
    <source>
        <dbReference type="EMBL" id="PRZ44473.1"/>
    </source>
</evidence>
<name>A0A2T1A789_TRISK</name>
<dbReference type="InterPro" id="IPR023027">
    <property type="entry name" value="Mannitol_DH_CS"/>
</dbReference>
<dbReference type="GO" id="GO:0016616">
    <property type="term" value="F:oxidoreductase activity, acting on the CH-OH group of donors, NAD or NADP as acceptor"/>
    <property type="evidence" value="ECO:0007669"/>
    <property type="project" value="TreeGrafter"/>
</dbReference>
<dbReference type="Gene3D" id="1.10.1040.10">
    <property type="entry name" value="N-(1-d-carboxylethyl)-l-norvaline Dehydrogenase, domain 2"/>
    <property type="match status" value="1"/>
</dbReference>
<dbReference type="PANTHER" id="PTHR43362">
    <property type="entry name" value="MANNITOL DEHYDROGENASE DSF1-RELATED"/>
    <property type="match status" value="1"/>
</dbReference>
<proteinExistence type="predicted"/>
<dbReference type="GO" id="GO:0019594">
    <property type="term" value="P:mannitol metabolic process"/>
    <property type="evidence" value="ECO:0007669"/>
    <property type="project" value="InterPro"/>
</dbReference>
<feature type="domain" description="Mannitol dehydrogenase C-terminal" evidence="4">
    <location>
        <begin position="272"/>
        <end position="397"/>
    </location>
</feature>
<dbReference type="OrthoDB" id="271711at2"/>
<dbReference type="Gene3D" id="3.40.50.720">
    <property type="entry name" value="NAD(P)-binding Rossmann-like Domain"/>
    <property type="match status" value="1"/>
</dbReference>
<comment type="caution">
    <text evidence="5">The sequence shown here is derived from an EMBL/GenBank/DDBJ whole genome shotgun (WGS) entry which is preliminary data.</text>
</comment>
<reference evidence="5 6" key="1">
    <citation type="submission" date="2018-03" db="EMBL/GenBank/DDBJ databases">
        <title>Genomic Encyclopedia of Archaeal and Bacterial Type Strains, Phase II (KMG-II): from individual species to whole genera.</title>
        <authorList>
            <person name="Goeker M."/>
        </authorList>
    </citation>
    <scope>NUCLEOTIDE SEQUENCE [LARGE SCALE GENOMIC DNA]</scope>
    <source>
        <strain evidence="5 6">DSM 25328</strain>
    </source>
</reference>
<dbReference type="PROSITE" id="PS00974">
    <property type="entry name" value="MANNITOL_DHGENASE"/>
    <property type="match status" value="1"/>
</dbReference>
<evidence type="ECO:0000259" key="4">
    <source>
        <dbReference type="Pfam" id="PF08125"/>
    </source>
</evidence>